<evidence type="ECO:0000256" key="5">
    <source>
        <dbReference type="ARBA" id="ARBA00022989"/>
    </source>
</evidence>
<feature type="transmembrane region" description="Helical" evidence="7">
    <location>
        <begin position="366"/>
        <end position="383"/>
    </location>
</feature>
<name>A0A9N9LWB0_9HELO</name>
<sequence>MADIIRLHPYSSTNNCLSHPQAKSTSDVALEAAIEPNSLNRVVIGGNTPNTNLKLKGPLWVLVVVSVLSSTFLFGLDTTITAVLQPKIIETFGEIEKLPWVSVGAGLGGVSVNLVWGKFYGQFNNKYLFISAVIIFEVGSVLCGAASSVNVFIVGRTLSGLGGSGLYIGAISIITAFTTIEQRPLYMGFLGVTWSVATVLGPIIGGVIGDSKGTWRWAFYLNLCVVAVAPVYIFLLPSSAPSSQSSTFKEKVKRLDLTGTVLLAGLTTALTMAISFGGSVFSWKSGQIIGLLVCGSVLTILFVVQQLLYFLTTEEDRLFPVQFFYSRELCILFAQVAVAIPCLYLPMYFIPLFFQFVHGDKALDSGVRLLPFIFVIIFSTMLNGALLPKFIYMPLFLVGGLLATAGAALLHSLNLESGTPSVYGYTSVIAFGTGLFVQAPFAIAQASVEVESVPLVTAFISCAQISSITFSLAIGNSIFVNQAFKKVGAVLPGVRVEDVQLAIAGVNGRFLDGLDAVDQRRVLEAIVSSIDDVYIVAIFGAAAAVVLSVFMKREKVFGNN</sequence>
<feature type="transmembrane region" description="Helical" evidence="7">
    <location>
        <begin position="422"/>
        <end position="443"/>
    </location>
</feature>
<evidence type="ECO:0000256" key="2">
    <source>
        <dbReference type="ARBA" id="ARBA00007520"/>
    </source>
</evidence>
<dbReference type="InterPro" id="IPR011701">
    <property type="entry name" value="MFS"/>
</dbReference>
<feature type="transmembrane region" description="Helical" evidence="7">
    <location>
        <begin position="455"/>
        <end position="479"/>
    </location>
</feature>
<feature type="transmembrane region" description="Helical" evidence="7">
    <location>
        <begin position="59"/>
        <end position="78"/>
    </location>
</feature>
<dbReference type="PANTHER" id="PTHR23501:SF12">
    <property type="entry name" value="MAJOR FACILITATOR SUPERFAMILY (MFS) PROFILE DOMAIN-CONTAINING PROTEIN-RELATED"/>
    <property type="match status" value="1"/>
</dbReference>
<organism evidence="9 10">
    <name type="scientific">Hymenoscyphus albidus</name>
    <dbReference type="NCBI Taxonomy" id="595503"/>
    <lineage>
        <taxon>Eukaryota</taxon>
        <taxon>Fungi</taxon>
        <taxon>Dikarya</taxon>
        <taxon>Ascomycota</taxon>
        <taxon>Pezizomycotina</taxon>
        <taxon>Leotiomycetes</taxon>
        <taxon>Helotiales</taxon>
        <taxon>Helotiaceae</taxon>
        <taxon>Hymenoscyphus</taxon>
    </lineage>
</organism>
<keyword evidence="3" id="KW-0813">Transport</keyword>
<feature type="transmembrane region" description="Helical" evidence="7">
    <location>
        <begin position="128"/>
        <end position="153"/>
    </location>
</feature>
<dbReference type="PROSITE" id="PS50850">
    <property type="entry name" value="MFS"/>
    <property type="match status" value="1"/>
</dbReference>
<comment type="similarity">
    <text evidence="2">Belongs to the major facilitator superfamily. TCR/Tet family.</text>
</comment>
<dbReference type="Pfam" id="PF07690">
    <property type="entry name" value="MFS_1"/>
    <property type="match status" value="1"/>
</dbReference>
<evidence type="ECO:0000256" key="3">
    <source>
        <dbReference type="ARBA" id="ARBA00022448"/>
    </source>
</evidence>
<keyword evidence="4 7" id="KW-0812">Transmembrane</keyword>
<accession>A0A9N9LWB0</accession>
<feature type="non-terminal residue" evidence="9">
    <location>
        <position position="1"/>
    </location>
</feature>
<gene>
    <name evidence="9" type="ORF">HYALB_00014015</name>
</gene>
<protein>
    <recommendedName>
        <fullName evidence="8">Major facilitator superfamily (MFS) profile domain-containing protein</fullName>
    </recommendedName>
</protein>
<evidence type="ECO:0000256" key="6">
    <source>
        <dbReference type="ARBA" id="ARBA00023136"/>
    </source>
</evidence>
<feature type="transmembrane region" description="Helical" evidence="7">
    <location>
        <begin position="390"/>
        <end position="410"/>
    </location>
</feature>
<proteinExistence type="inferred from homology"/>
<evidence type="ECO:0000256" key="7">
    <source>
        <dbReference type="SAM" id="Phobius"/>
    </source>
</evidence>
<dbReference type="GO" id="GO:0005886">
    <property type="term" value="C:plasma membrane"/>
    <property type="evidence" value="ECO:0007669"/>
    <property type="project" value="TreeGrafter"/>
</dbReference>
<feature type="transmembrane region" description="Helical" evidence="7">
    <location>
        <begin position="257"/>
        <end position="276"/>
    </location>
</feature>
<comment type="subcellular location">
    <subcellularLocation>
        <location evidence="1">Membrane</location>
        <topology evidence="1">Multi-pass membrane protein</topology>
    </subcellularLocation>
</comment>
<feature type="transmembrane region" description="Helical" evidence="7">
    <location>
        <begin position="98"/>
        <end position="116"/>
    </location>
</feature>
<evidence type="ECO:0000256" key="4">
    <source>
        <dbReference type="ARBA" id="ARBA00022692"/>
    </source>
</evidence>
<feature type="transmembrane region" description="Helical" evidence="7">
    <location>
        <begin position="185"/>
        <end position="205"/>
    </location>
</feature>
<evidence type="ECO:0000259" key="8">
    <source>
        <dbReference type="PROSITE" id="PS50850"/>
    </source>
</evidence>
<evidence type="ECO:0000313" key="10">
    <source>
        <dbReference type="Proteomes" id="UP000701801"/>
    </source>
</evidence>
<dbReference type="Proteomes" id="UP000701801">
    <property type="component" value="Unassembled WGS sequence"/>
</dbReference>
<dbReference type="GO" id="GO:0022857">
    <property type="term" value="F:transmembrane transporter activity"/>
    <property type="evidence" value="ECO:0007669"/>
    <property type="project" value="InterPro"/>
</dbReference>
<comment type="caution">
    <text evidence="9">The sequence shown here is derived from an EMBL/GenBank/DDBJ whole genome shotgun (WGS) entry which is preliminary data.</text>
</comment>
<dbReference type="OrthoDB" id="10021397at2759"/>
<dbReference type="InterPro" id="IPR020846">
    <property type="entry name" value="MFS_dom"/>
</dbReference>
<evidence type="ECO:0000256" key="1">
    <source>
        <dbReference type="ARBA" id="ARBA00004141"/>
    </source>
</evidence>
<dbReference type="InterPro" id="IPR036259">
    <property type="entry name" value="MFS_trans_sf"/>
</dbReference>
<feature type="transmembrane region" description="Helical" evidence="7">
    <location>
        <begin position="332"/>
        <end position="354"/>
    </location>
</feature>
<dbReference type="AlphaFoldDB" id="A0A9N9LWB0"/>
<dbReference type="EMBL" id="CAJVRM010000568">
    <property type="protein sequence ID" value="CAG8982088.1"/>
    <property type="molecule type" value="Genomic_DNA"/>
</dbReference>
<feature type="domain" description="Major facilitator superfamily (MFS) profile" evidence="8">
    <location>
        <begin position="63"/>
        <end position="555"/>
    </location>
</feature>
<keyword evidence="10" id="KW-1185">Reference proteome</keyword>
<dbReference type="PANTHER" id="PTHR23501">
    <property type="entry name" value="MAJOR FACILITATOR SUPERFAMILY"/>
    <property type="match status" value="1"/>
</dbReference>
<feature type="transmembrane region" description="Helical" evidence="7">
    <location>
        <begin position="288"/>
        <end position="311"/>
    </location>
</feature>
<reference evidence="9" key="1">
    <citation type="submission" date="2021-07" db="EMBL/GenBank/DDBJ databases">
        <authorList>
            <person name="Durling M."/>
        </authorList>
    </citation>
    <scope>NUCLEOTIDE SEQUENCE</scope>
</reference>
<feature type="transmembrane region" description="Helical" evidence="7">
    <location>
        <begin position="159"/>
        <end position="178"/>
    </location>
</feature>
<keyword evidence="5 7" id="KW-1133">Transmembrane helix</keyword>
<dbReference type="Gene3D" id="1.20.1250.20">
    <property type="entry name" value="MFS general substrate transporter like domains"/>
    <property type="match status" value="1"/>
</dbReference>
<feature type="transmembrane region" description="Helical" evidence="7">
    <location>
        <begin position="217"/>
        <end position="236"/>
    </location>
</feature>
<dbReference type="SUPFAM" id="SSF103473">
    <property type="entry name" value="MFS general substrate transporter"/>
    <property type="match status" value="1"/>
</dbReference>
<evidence type="ECO:0000313" key="9">
    <source>
        <dbReference type="EMBL" id="CAG8982088.1"/>
    </source>
</evidence>
<feature type="transmembrane region" description="Helical" evidence="7">
    <location>
        <begin position="533"/>
        <end position="551"/>
    </location>
</feature>
<keyword evidence="6 7" id="KW-0472">Membrane</keyword>